<dbReference type="AlphaFoldDB" id="A0A4R1FPQ8"/>
<dbReference type="Gene3D" id="2.40.50.230">
    <property type="entry name" value="Gp5 N-terminal domain"/>
    <property type="match status" value="1"/>
</dbReference>
<dbReference type="RefSeq" id="WP_132691400.1">
    <property type="nucleotide sequence ID" value="NZ_SMFT01000004.1"/>
</dbReference>
<evidence type="ECO:0000313" key="2">
    <source>
        <dbReference type="Proteomes" id="UP000294702"/>
    </source>
</evidence>
<organism evidence="1 2">
    <name type="scientific">Volucribacter psittacicida</name>
    <dbReference type="NCBI Taxonomy" id="203482"/>
    <lineage>
        <taxon>Bacteria</taxon>
        <taxon>Pseudomonadati</taxon>
        <taxon>Pseudomonadota</taxon>
        <taxon>Gammaproteobacteria</taxon>
        <taxon>Pasteurellales</taxon>
        <taxon>Pasteurellaceae</taxon>
        <taxon>Volucribacter</taxon>
    </lineage>
</organism>
<reference evidence="1 2" key="1">
    <citation type="submission" date="2019-03" db="EMBL/GenBank/DDBJ databases">
        <title>Genomic Encyclopedia of Type Strains, Phase IV (KMG-IV): sequencing the most valuable type-strain genomes for metagenomic binning, comparative biology and taxonomic classification.</title>
        <authorList>
            <person name="Goeker M."/>
        </authorList>
    </citation>
    <scope>NUCLEOTIDE SEQUENCE [LARGE SCALE GENOMIC DNA]</scope>
    <source>
        <strain evidence="1 2">DSM 15534</strain>
    </source>
</reference>
<dbReference type="EMBL" id="SMFT01000004">
    <property type="protein sequence ID" value="TCJ96130.1"/>
    <property type="molecule type" value="Genomic_DNA"/>
</dbReference>
<proteinExistence type="predicted"/>
<sequence length="221" mass="23998">MQNKFGLVDPSAMLDYEGQLQFMVNNLIGRIQTVTLVQIKNVNATGVNPVGTVDVQPMVAQLDGQGNAYTHGVIHNIPYFRLQGGNNAVIIDPKVGDIGMCGFCSRDISSIKNNKKPSNPQSLRKFDYADGLYFGGFLNGVPSQYIFFKDSGIEIVSPNEVKIKASKIILDAPVEAKNTIMADKDITDNVSSGGKSMANMRKVYDTHTHDRGSVPDQKTGG</sequence>
<dbReference type="InterPro" id="IPR037026">
    <property type="entry name" value="Vgr_OB-fold_dom_sf"/>
</dbReference>
<comment type="caution">
    <text evidence="1">The sequence shown here is derived from an EMBL/GenBank/DDBJ whole genome shotgun (WGS) entry which is preliminary data.</text>
</comment>
<gene>
    <name evidence="1" type="ORF">EV694_1681</name>
</gene>
<protein>
    <submittedName>
        <fullName evidence="1">Uncharacterized protein</fullName>
    </submittedName>
</protein>
<evidence type="ECO:0000313" key="1">
    <source>
        <dbReference type="EMBL" id="TCJ96130.1"/>
    </source>
</evidence>
<name>A0A4R1FPQ8_9PAST</name>
<accession>A0A4R1FPQ8</accession>
<keyword evidence="2" id="KW-1185">Reference proteome</keyword>
<dbReference type="OrthoDB" id="1903830at2"/>
<dbReference type="Proteomes" id="UP000294702">
    <property type="component" value="Unassembled WGS sequence"/>
</dbReference>